<dbReference type="SUPFAM" id="SSF55073">
    <property type="entry name" value="Nucleotide cyclase"/>
    <property type="match status" value="1"/>
</dbReference>
<proteinExistence type="predicted"/>
<dbReference type="InterPro" id="IPR000160">
    <property type="entry name" value="GGDEF_dom"/>
</dbReference>
<dbReference type="InterPro" id="IPR050469">
    <property type="entry name" value="Diguanylate_Cyclase"/>
</dbReference>
<dbReference type="PANTHER" id="PTHR45138">
    <property type="entry name" value="REGULATORY COMPONENTS OF SENSORY TRANSDUCTION SYSTEM"/>
    <property type="match status" value="1"/>
</dbReference>
<comment type="catalytic activity">
    <reaction evidence="3">
        <text>2 GTP = 3',3'-c-di-GMP + 2 diphosphate</text>
        <dbReference type="Rhea" id="RHEA:24898"/>
        <dbReference type="ChEBI" id="CHEBI:33019"/>
        <dbReference type="ChEBI" id="CHEBI:37565"/>
        <dbReference type="ChEBI" id="CHEBI:58805"/>
        <dbReference type="EC" id="2.7.7.65"/>
    </reaction>
</comment>
<feature type="coiled-coil region" evidence="4">
    <location>
        <begin position="326"/>
        <end position="360"/>
    </location>
</feature>
<dbReference type="InterPro" id="IPR043128">
    <property type="entry name" value="Rev_trsase/Diguanyl_cyclase"/>
</dbReference>
<dbReference type="PANTHER" id="PTHR45138:SF9">
    <property type="entry name" value="DIGUANYLATE CYCLASE DGCM-RELATED"/>
    <property type="match status" value="1"/>
</dbReference>
<dbReference type="PROSITE" id="PS50887">
    <property type="entry name" value="GGDEF"/>
    <property type="match status" value="1"/>
</dbReference>
<dbReference type="Pfam" id="PF00990">
    <property type="entry name" value="GGDEF"/>
    <property type="match status" value="1"/>
</dbReference>
<sequence length="521" mass="58123">MNDTDTSIAPDWKTRYLDLVRQQSEESETAVESEKLLCRIIIRLTLATAGLDPALDPHLISLRNAVRKGVQADMKERLSAISEALLRANDDPQSADHAETDLLHRLIARSGLTGRNAAKLRKMGELLIAEGERTSDDQIDSFLRLLSRPEGGASSGGLLSRLFSSSAAVAPDDADEETPNQRLLALLKSLDWPKQFVQDVNRLELELAVRKDADVWAEVMTSLVTLLSTSLGRVQSEICDTRGFLEELTQRLLDIDKHLHNGAEIREQSRVDGKVLDQVMKHQVGGMRDNMDAACTLDQLRQDIGKRLDAIESHVGTFIENEGRRHQEAAQIEEHLRHRLNEVQNESRELRSKMVEAHRQAATDTVTGLPNRLAYEERLESEFARWKRFGESLCLLVWDIDDFKIINDRFGHDAGDKALRIIGQNLQSGLRETDFVGRFGGEEFVMLLIGSAKSDSIDLADAIRKEVQESGIHSLGNRVEVTISCGLSCFTEGDTSADVFARADQALYQAKKSGKNRVLAL</sequence>
<evidence type="ECO:0000259" key="5">
    <source>
        <dbReference type="PROSITE" id="PS50887"/>
    </source>
</evidence>
<dbReference type="GO" id="GO:0052621">
    <property type="term" value="F:diguanylate cyclase activity"/>
    <property type="evidence" value="ECO:0007669"/>
    <property type="project" value="UniProtKB-EC"/>
</dbReference>
<keyword evidence="4" id="KW-0175">Coiled coil</keyword>
<dbReference type="EC" id="2.7.7.65" evidence="2"/>
<evidence type="ECO:0000313" key="6">
    <source>
        <dbReference type="EMBL" id="TVT57990.1"/>
    </source>
</evidence>
<evidence type="ECO:0000256" key="1">
    <source>
        <dbReference type="ARBA" id="ARBA00001946"/>
    </source>
</evidence>
<dbReference type="Gene3D" id="3.30.70.270">
    <property type="match status" value="1"/>
</dbReference>
<dbReference type="CDD" id="cd01949">
    <property type="entry name" value="GGDEF"/>
    <property type="match status" value="1"/>
</dbReference>
<evidence type="ECO:0000313" key="7">
    <source>
        <dbReference type="Proteomes" id="UP000317355"/>
    </source>
</evidence>
<dbReference type="SMART" id="SM00267">
    <property type="entry name" value="GGDEF"/>
    <property type="match status" value="1"/>
</dbReference>
<evidence type="ECO:0000256" key="4">
    <source>
        <dbReference type="SAM" id="Coils"/>
    </source>
</evidence>
<gene>
    <name evidence="6" type="ORF">FHK82_04545</name>
</gene>
<feature type="domain" description="GGDEF" evidence="5">
    <location>
        <begin position="391"/>
        <end position="521"/>
    </location>
</feature>
<accession>A0A558DAF5</accession>
<comment type="caution">
    <text evidence="6">The sequence shown here is derived from an EMBL/GenBank/DDBJ whole genome shotgun (WGS) entry which is preliminary data.</text>
</comment>
<dbReference type="FunFam" id="3.30.70.270:FF:000001">
    <property type="entry name" value="Diguanylate cyclase domain protein"/>
    <property type="match status" value="1"/>
</dbReference>
<dbReference type="InterPro" id="IPR029787">
    <property type="entry name" value="Nucleotide_cyclase"/>
</dbReference>
<reference evidence="6 7" key="1">
    <citation type="submission" date="2019-07" db="EMBL/GenBank/DDBJ databases">
        <title>The pathways for chlorine oxyanion respiration interact through the shared metabolite chlorate.</title>
        <authorList>
            <person name="Barnum T.P."/>
            <person name="Cheng Y."/>
            <person name="Hill K.A."/>
            <person name="Lucas L.N."/>
            <person name="Carlson H.K."/>
            <person name="Coates J.D."/>
        </authorList>
    </citation>
    <scope>NUCLEOTIDE SEQUENCE [LARGE SCALE GENOMIC DNA]</scope>
    <source>
        <strain evidence="6">BK-3</strain>
    </source>
</reference>
<evidence type="ECO:0000256" key="3">
    <source>
        <dbReference type="ARBA" id="ARBA00034247"/>
    </source>
</evidence>
<comment type="cofactor">
    <cofactor evidence="1">
        <name>Mg(2+)</name>
        <dbReference type="ChEBI" id="CHEBI:18420"/>
    </cofactor>
</comment>
<protein>
    <recommendedName>
        <fullName evidence="2">diguanylate cyclase</fullName>
        <ecNumber evidence="2">2.7.7.65</ecNumber>
    </recommendedName>
</protein>
<dbReference type="Proteomes" id="UP000317355">
    <property type="component" value="Unassembled WGS sequence"/>
</dbReference>
<dbReference type="NCBIfam" id="TIGR00254">
    <property type="entry name" value="GGDEF"/>
    <property type="match status" value="1"/>
</dbReference>
<dbReference type="EMBL" id="VMRY01000010">
    <property type="protein sequence ID" value="TVT57990.1"/>
    <property type="molecule type" value="Genomic_DNA"/>
</dbReference>
<organism evidence="6 7">
    <name type="scientific">Sedimenticola thiotaurini</name>
    <dbReference type="NCBI Taxonomy" id="1543721"/>
    <lineage>
        <taxon>Bacteria</taxon>
        <taxon>Pseudomonadati</taxon>
        <taxon>Pseudomonadota</taxon>
        <taxon>Gammaproteobacteria</taxon>
        <taxon>Chromatiales</taxon>
        <taxon>Sedimenticolaceae</taxon>
        <taxon>Sedimenticola</taxon>
    </lineage>
</organism>
<dbReference type="AlphaFoldDB" id="A0A558DAF5"/>
<evidence type="ECO:0000256" key="2">
    <source>
        <dbReference type="ARBA" id="ARBA00012528"/>
    </source>
</evidence>
<name>A0A558DAF5_9GAMM</name>